<keyword evidence="10 11" id="KW-0472">Membrane</keyword>
<keyword evidence="13" id="KW-1185">Reference proteome</keyword>
<comment type="similarity">
    <text evidence="11">Belongs to the KdpC family.</text>
</comment>
<dbReference type="GO" id="GO:0005524">
    <property type="term" value="F:ATP binding"/>
    <property type="evidence" value="ECO:0007669"/>
    <property type="project" value="UniProtKB-UniRule"/>
</dbReference>
<dbReference type="InterPro" id="IPR003820">
    <property type="entry name" value="KdpC"/>
</dbReference>
<evidence type="ECO:0000256" key="8">
    <source>
        <dbReference type="ARBA" id="ARBA00022989"/>
    </source>
</evidence>
<reference evidence="12 13" key="1">
    <citation type="submission" date="2016-10" db="EMBL/GenBank/DDBJ databases">
        <title>Arsenicibacter rosenii gen. nov., sp. nov., an efficient arsenic-methylating bacterium isolated from an arsenic-contaminated paddy soil.</title>
        <authorList>
            <person name="Huang K."/>
        </authorList>
    </citation>
    <scope>NUCLEOTIDE SEQUENCE [LARGE SCALE GENOMIC DNA]</scope>
    <source>
        <strain evidence="12 13">SM-1</strain>
    </source>
</reference>
<keyword evidence="3 11" id="KW-0633">Potassium transport</keyword>
<evidence type="ECO:0000256" key="2">
    <source>
        <dbReference type="ARBA" id="ARBA00022475"/>
    </source>
</evidence>
<keyword evidence="4 11" id="KW-0812">Transmembrane</keyword>
<comment type="caution">
    <text evidence="12">The sequence shown here is derived from an EMBL/GenBank/DDBJ whole genome shotgun (WGS) entry which is preliminary data.</text>
</comment>
<evidence type="ECO:0000313" key="13">
    <source>
        <dbReference type="Proteomes" id="UP000181790"/>
    </source>
</evidence>
<comment type="subunit">
    <text evidence="11">The system is composed of three essential subunits: KdpA, KdpB and KdpC.</text>
</comment>
<comment type="function">
    <text evidence="11">Part of the high-affinity ATP-driven potassium transport (or Kdp) system, which catalyzes the hydrolysis of ATP coupled with the electrogenic transport of potassium into the cytoplasm. This subunit acts as a catalytic chaperone that increases the ATP-binding affinity of the ATP-hydrolyzing subunit KdpB by the formation of a transient KdpB/KdpC/ATP ternary complex.</text>
</comment>
<keyword evidence="2 11" id="KW-1003">Cell membrane</keyword>
<keyword evidence="6 11" id="KW-0067">ATP-binding</keyword>
<evidence type="ECO:0000256" key="7">
    <source>
        <dbReference type="ARBA" id="ARBA00022958"/>
    </source>
</evidence>
<organism evidence="12 13">
    <name type="scientific">Arsenicibacter rosenii</name>
    <dbReference type="NCBI Taxonomy" id="1750698"/>
    <lineage>
        <taxon>Bacteria</taxon>
        <taxon>Pseudomonadati</taxon>
        <taxon>Bacteroidota</taxon>
        <taxon>Cytophagia</taxon>
        <taxon>Cytophagales</taxon>
        <taxon>Spirosomataceae</taxon>
        <taxon>Arsenicibacter</taxon>
    </lineage>
</organism>
<dbReference type="HAMAP" id="MF_00276">
    <property type="entry name" value="KdpC"/>
    <property type="match status" value="1"/>
</dbReference>
<dbReference type="RefSeq" id="WP_071506926.1">
    <property type="nucleotide sequence ID" value="NZ_MORL01000175.1"/>
</dbReference>
<dbReference type="NCBIfam" id="TIGR00681">
    <property type="entry name" value="kdpC"/>
    <property type="match status" value="1"/>
</dbReference>
<keyword evidence="9 11" id="KW-0406">Ion transport</keyword>
<keyword evidence="7 11" id="KW-0630">Potassium</keyword>
<gene>
    <name evidence="11" type="primary">kdpC</name>
    <name evidence="12" type="ORF">BLX24_30615</name>
</gene>
<dbReference type="AlphaFoldDB" id="A0A1S2VB41"/>
<evidence type="ECO:0000256" key="6">
    <source>
        <dbReference type="ARBA" id="ARBA00022840"/>
    </source>
</evidence>
<dbReference type="NCBIfam" id="NF001454">
    <property type="entry name" value="PRK00315.1"/>
    <property type="match status" value="1"/>
</dbReference>
<dbReference type="Pfam" id="PF02669">
    <property type="entry name" value="KdpC"/>
    <property type="match status" value="1"/>
</dbReference>
<dbReference type="NCBIfam" id="NF010606">
    <property type="entry name" value="PRK14002.1"/>
    <property type="match status" value="1"/>
</dbReference>
<evidence type="ECO:0000256" key="4">
    <source>
        <dbReference type="ARBA" id="ARBA00022692"/>
    </source>
</evidence>
<sequence>MKSHLIIAIRLTLVMLVLLAVVYPLVVAGIARFAPGEGKGETITVNGNVVGYANIGQAFTRDDYFQGRPSAVDYNAAGSAGSNKGPSNPDYLKTVQARIDTFLVHNPGILKAQIPSELVTASGSGLDPDISPEAALIQVNRVAKSRNLPENAVKALVEKQTEGPLWGLFGPSKVNVLKLNVALDALK</sequence>
<dbReference type="EMBL" id="MORL01000175">
    <property type="protein sequence ID" value="OIN55446.1"/>
    <property type="molecule type" value="Genomic_DNA"/>
</dbReference>
<dbReference type="OrthoDB" id="9809491at2"/>
<comment type="subcellular location">
    <subcellularLocation>
        <location evidence="11">Cell membrane</location>
        <topology evidence="11">Single-pass membrane protein</topology>
    </subcellularLocation>
</comment>
<proteinExistence type="inferred from homology"/>
<keyword evidence="8 11" id="KW-1133">Transmembrane helix</keyword>
<keyword evidence="1 11" id="KW-0813">Transport</keyword>
<evidence type="ECO:0000256" key="9">
    <source>
        <dbReference type="ARBA" id="ARBA00023065"/>
    </source>
</evidence>
<evidence type="ECO:0000256" key="1">
    <source>
        <dbReference type="ARBA" id="ARBA00022448"/>
    </source>
</evidence>
<dbReference type="GO" id="GO:0008556">
    <property type="term" value="F:P-type potassium transmembrane transporter activity"/>
    <property type="evidence" value="ECO:0007669"/>
    <property type="project" value="InterPro"/>
</dbReference>
<dbReference type="PIRSF" id="PIRSF001296">
    <property type="entry name" value="K_ATPase_KdpC"/>
    <property type="match status" value="1"/>
</dbReference>
<dbReference type="Proteomes" id="UP000181790">
    <property type="component" value="Unassembled WGS sequence"/>
</dbReference>
<dbReference type="GO" id="GO:0005886">
    <property type="term" value="C:plasma membrane"/>
    <property type="evidence" value="ECO:0007669"/>
    <property type="project" value="UniProtKB-SubCell"/>
</dbReference>
<name>A0A1S2VB41_9BACT</name>
<evidence type="ECO:0000256" key="10">
    <source>
        <dbReference type="ARBA" id="ARBA00023136"/>
    </source>
</evidence>
<protein>
    <recommendedName>
        <fullName evidence="11">Potassium-transporting ATPase KdpC subunit</fullName>
    </recommendedName>
    <alternativeName>
        <fullName evidence="11">ATP phosphohydrolase [potassium-transporting] C chain</fullName>
    </alternativeName>
    <alternativeName>
        <fullName evidence="11">Potassium-binding and translocating subunit C</fullName>
    </alternativeName>
    <alternativeName>
        <fullName evidence="11">Potassium-translocating ATPase C chain</fullName>
    </alternativeName>
</protein>
<evidence type="ECO:0000256" key="11">
    <source>
        <dbReference type="HAMAP-Rule" id="MF_00276"/>
    </source>
</evidence>
<evidence type="ECO:0000256" key="3">
    <source>
        <dbReference type="ARBA" id="ARBA00022538"/>
    </source>
</evidence>
<evidence type="ECO:0000313" key="12">
    <source>
        <dbReference type="EMBL" id="OIN55446.1"/>
    </source>
</evidence>
<evidence type="ECO:0000256" key="5">
    <source>
        <dbReference type="ARBA" id="ARBA00022741"/>
    </source>
</evidence>
<dbReference type="PANTHER" id="PTHR30042">
    <property type="entry name" value="POTASSIUM-TRANSPORTING ATPASE C CHAIN"/>
    <property type="match status" value="1"/>
</dbReference>
<dbReference type="PANTHER" id="PTHR30042:SF2">
    <property type="entry name" value="POTASSIUM-TRANSPORTING ATPASE KDPC SUBUNIT"/>
    <property type="match status" value="1"/>
</dbReference>
<accession>A0A1S2VB41</accession>
<keyword evidence="5 11" id="KW-0547">Nucleotide-binding</keyword>